<keyword evidence="6 7" id="KW-0472">Membrane</keyword>
<comment type="similarity">
    <text evidence="2">Belongs to the NAD(P)-dependent epimerase/dehydratase family.</text>
</comment>
<dbReference type="Gene3D" id="3.40.50.720">
    <property type="entry name" value="NAD(P)-binding Rossmann-like Domain"/>
    <property type="match status" value="1"/>
</dbReference>
<dbReference type="Pfam" id="PF01490">
    <property type="entry name" value="Aa_trans"/>
    <property type="match status" value="1"/>
</dbReference>
<comment type="subcellular location">
    <subcellularLocation>
        <location evidence="1">Membrane</location>
    </subcellularLocation>
</comment>
<evidence type="ECO:0000313" key="11">
    <source>
        <dbReference type="EMBL" id="CAE7260321.1"/>
    </source>
</evidence>
<protein>
    <submittedName>
        <fullName evidence="11">GAE2 protein</fullName>
    </submittedName>
</protein>
<dbReference type="Pfam" id="PF01370">
    <property type="entry name" value="Epimerase"/>
    <property type="match status" value="1"/>
</dbReference>
<dbReference type="OrthoDB" id="202470at2759"/>
<evidence type="ECO:0000256" key="4">
    <source>
        <dbReference type="ARBA" id="ARBA00022989"/>
    </source>
</evidence>
<keyword evidence="4 7" id="KW-1133">Transmembrane helix</keyword>
<dbReference type="InterPro" id="IPR001509">
    <property type="entry name" value="Epimerase_deHydtase"/>
</dbReference>
<dbReference type="PRINTS" id="PR01713">
    <property type="entry name" value="NUCEPIMERASE"/>
</dbReference>
<keyword evidence="5" id="KW-0520">NAD</keyword>
<evidence type="ECO:0000259" key="8">
    <source>
        <dbReference type="Pfam" id="PF01370"/>
    </source>
</evidence>
<evidence type="ECO:0000256" key="2">
    <source>
        <dbReference type="ARBA" id="ARBA00007637"/>
    </source>
</evidence>
<dbReference type="GO" id="GO:0016020">
    <property type="term" value="C:membrane"/>
    <property type="evidence" value="ECO:0007669"/>
    <property type="project" value="UniProtKB-SubCell"/>
</dbReference>
<keyword evidence="12" id="KW-1185">Reference proteome</keyword>
<evidence type="ECO:0000256" key="6">
    <source>
        <dbReference type="ARBA" id="ARBA00023136"/>
    </source>
</evidence>
<dbReference type="EMBL" id="CAJNDS010001446">
    <property type="protein sequence ID" value="CAE7260321.1"/>
    <property type="molecule type" value="Genomic_DNA"/>
</dbReference>
<evidence type="ECO:0000256" key="3">
    <source>
        <dbReference type="ARBA" id="ARBA00022692"/>
    </source>
</evidence>
<dbReference type="InterPro" id="IPR036249">
    <property type="entry name" value="Thioredoxin-like_sf"/>
</dbReference>
<gene>
    <name evidence="11" type="primary">GAE2</name>
    <name evidence="11" type="ORF">SNAT2548_LOCUS13597</name>
</gene>
<feature type="domain" description="Amino acid transporter transmembrane" evidence="9">
    <location>
        <begin position="283"/>
        <end position="363"/>
    </location>
</feature>
<dbReference type="Proteomes" id="UP000604046">
    <property type="component" value="Unassembled WGS sequence"/>
</dbReference>
<dbReference type="PANTHER" id="PTHR43574">
    <property type="entry name" value="EPIMERASE-RELATED"/>
    <property type="match status" value="1"/>
</dbReference>
<evidence type="ECO:0000256" key="5">
    <source>
        <dbReference type="ARBA" id="ARBA00023027"/>
    </source>
</evidence>
<keyword evidence="3 7" id="KW-0812">Transmembrane</keyword>
<feature type="transmembrane region" description="Helical" evidence="7">
    <location>
        <begin position="340"/>
        <end position="362"/>
    </location>
</feature>
<feature type="transmembrane region" description="Helical" evidence="7">
    <location>
        <begin position="294"/>
        <end position="319"/>
    </location>
</feature>
<dbReference type="Gene3D" id="3.40.30.10">
    <property type="entry name" value="Glutaredoxin"/>
    <property type="match status" value="1"/>
</dbReference>
<accession>A0A812MAQ3</accession>
<evidence type="ECO:0000259" key="9">
    <source>
        <dbReference type="Pfam" id="PF01490"/>
    </source>
</evidence>
<evidence type="ECO:0000256" key="1">
    <source>
        <dbReference type="ARBA" id="ARBA00004370"/>
    </source>
</evidence>
<organism evidence="11 12">
    <name type="scientific">Symbiodinium natans</name>
    <dbReference type="NCBI Taxonomy" id="878477"/>
    <lineage>
        <taxon>Eukaryota</taxon>
        <taxon>Sar</taxon>
        <taxon>Alveolata</taxon>
        <taxon>Dinophyceae</taxon>
        <taxon>Suessiales</taxon>
        <taxon>Symbiodiniaceae</taxon>
        <taxon>Symbiodinium</taxon>
    </lineage>
</organism>
<comment type="caution">
    <text evidence="11">The sequence shown here is derived from an EMBL/GenBank/DDBJ whole genome shotgun (WGS) entry which is preliminary data.</text>
</comment>
<sequence>MAKPAATTLYCKAGPDGKSLGDCPFAHSVRMALGLKNVEYEVVPCTEETKPSWLVEECRGRMPCVCHKGEPHVETSEILAWIDAEFPAPALAAPDETAEKVKSFGIFPAIAGFTKNTEEARDAELRAKLVTAPLGRNGHRQGRPQAAAGLGHARGTYGKEACCRSWADIWAPGRVFLPVQSPLYWTVTSFQSCMSCQWPRPISRASICRTSWRVVRLCGPTSVEARHSRPSRLVCTARTCASGAGDQLGEAAVLSEFRCRLWSLKLGEGTACGLQPGASRHRTLPFATAKGGLILGPVGLVCVAALSHHCMGLLLKLATRTSTRSFGTLASSILGRRAKVLVDFCLILTQYGFAIADIIFIARVCFVGFHCALALKKSSWVGGDGVLGLDNFNAYYPVGIKYDRVADLNDRSFLDHILKEYGVTHVLALAAQAGVRYATKDPASYVSSNISGFVNLLEACRFCDPKPRVVYASSSSVYGLNTVSPFSEAHQVDRPASLYAATKKANEMIAHTYNHIYGLSLTGLRFFTVYGPWGRPDMFAFSATIKIHKGEALKIFQGPGGSELERDSRMPSSTLFPFLGGLGSLTNPFKIPQSTKETAHCKVYNLGNKDPVTVTYMIECLERAIGKKAIKNYVPMPPTGDVLKTSADVSLAEKELGYKPTTPLQEGINKFIGWYDEYYKEGLTKEMSTYVPY</sequence>
<dbReference type="InterPro" id="IPR036291">
    <property type="entry name" value="NAD(P)-bd_dom_sf"/>
</dbReference>
<evidence type="ECO:0000256" key="7">
    <source>
        <dbReference type="SAM" id="Phobius"/>
    </source>
</evidence>
<dbReference type="InterPro" id="IPR013057">
    <property type="entry name" value="AA_transpt_TM"/>
</dbReference>
<name>A0A812MAQ3_9DINO</name>
<dbReference type="Pfam" id="PF13417">
    <property type="entry name" value="GST_N_3"/>
    <property type="match status" value="1"/>
</dbReference>
<evidence type="ECO:0000259" key="10">
    <source>
        <dbReference type="Pfam" id="PF13417"/>
    </source>
</evidence>
<reference evidence="11" key="1">
    <citation type="submission" date="2021-02" db="EMBL/GenBank/DDBJ databases">
        <authorList>
            <person name="Dougan E. K."/>
            <person name="Rhodes N."/>
            <person name="Thang M."/>
            <person name="Chan C."/>
        </authorList>
    </citation>
    <scope>NUCLEOTIDE SEQUENCE</scope>
</reference>
<feature type="domain" description="GST N-terminal" evidence="10">
    <location>
        <begin position="22"/>
        <end position="89"/>
    </location>
</feature>
<evidence type="ECO:0000313" key="12">
    <source>
        <dbReference type="Proteomes" id="UP000604046"/>
    </source>
</evidence>
<dbReference type="AlphaFoldDB" id="A0A812MAQ3"/>
<feature type="domain" description="NAD-dependent epimerase/dehydratase" evidence="8">
    <location>
        <begin position="366"/>
        <end position="557"/>
    </location>
</feature>
<dbReference type="SUPFAM" id="SSF51735">
    <property type="entry name" value="NAD(P)-binding Rossmann-fold domains"/>
    <property type="match status" value="1"/>
</dbReference>
<dbReference type="InterPro" id="IPR004045">
    <property type="entry name" value="Glutathione_S-Trfase_N"/>
</dbReference>
<proteinExistence type="inferred from homology"/>
<dbReference type="SUPFAM" id="SSF52833">
    <property type="entry name" value="Thioredoxin-like"/>
    <property type="match status" value="1"/>
</dbReference>
<dbReference type="CDD" id="cd00570">
    <property type="entry name" value="GST_N_family"/>
    <property type="match status" value="1"/>
</dbReference>